<keyword evidence="3" id="KW-0677">Repeat</keyword>
<feature type="domain" description="C2H2-type" evidence="15">
    <location>
        <begin position="767"/>
        <end position="794"/>
    </location>
</feature>
<evidence type="ECO:0000259" key="14">
    <source>
        <dbReference type="PROSITE" id="PS50071"/>
    </source>
</evidence>
<dbReference type="SMART" id="SM00355">
    <property type="entry name" value="ZnF_C2H2"/>
    <property type="match status" value="13"/>
</dbReference>
<proteinExistence type="predicted"/>
<dbReference type="PROSITE" id="PS50157">
    <property type="entry name" value="ZINC_FINGER_C2H2_2"/>
    <property type="match status" value="7"/>
</dbReference>
<dbReference type="SMART" id="SM00389">
    <property type="entry name" value="HOX"/>
    <property type="match status" value="4"/>
</dbReference>
<evidence type="ECO:0000256" key="9">
    <source>
        <dbReference type="PROSITE-ProRule" id="PRU00042"/>
    </source>
</evidence>
<dbReference type="PANTHER" id="PTHR24381:SF393">
    <property type="entry name" value="CHROMATIN-LINKED ADAPTOR FOR MSL PROTEINS, ISOFORM B"/>
    <property type="match status" value="1"/>
</dbReference>
<dbReference type="GO" id="GO:0000981">
    <property type="term" value="F:DNA-binding transcription factor activity, RNA polymerase II-specific"/>
    <property type="evidence" value="ECO:0007669"/>
    <property type="project" value="InterPro"/>
</dbReference>
<feature type="compositionally biased region" description="Basic and acidic residues" evidence="13">
    <location>
        <begin position="13"/>
        <end position="23"/>
    </location>
</feature>
<feature type="domain" description="C2H2-type" evidence="15">
    <location>
        <begin position="697"/>
        <end position="724"/>
    </location>
</feature>
<dbReference type="PROSITE" id="PS00027">
    <property type="entry name" value="HOMEOBOX_1"/>
    <property type="match status" value="1"/>
</dbReference>
<feature type="domain" description="C2H2-type" evidence="15">
    <location>
        <begin position="1284"/>
        <end position="1311"/>
    </location>
</feature>
<feature type="region of interest" description="Disordered" evidence="13">
    <location>
        <begin position="1169"/>
        <end position="1195"/>
    </location>
</feature>
<dbReference type="GO" id="GO:0008270">
    <property type="term" value="F:zinc ion binding"/>
    <property type="evidence" value="ECO:0007669"/>
    <property type="project" value="UniProtKB-KW"/>
</dbReference>
<evidence type="ECO:0000256" key="6">
    <source>
        <dbReference type="ARBA" id="ARBA00023125"/>
    </source>
</evidence>
<feature type="region of interest" description="Disordered" evidence="13">
    <location>
        <begin position="430"/>
        <end position="455"/>
    </location>
</feature>
<dbReference type="InterPro" id="IPR009057">
    <property type="entry name" value="Homeodomain-like_sf"/>
</dbReference>
<feature type="DNA-binding region" description="Homeobox" evidence="10">
    <location>
        <begin position="175"/>
        <end position="234"/>
    </location>
</feature>
<dbReference type="GO" id="GO:0005634">
    <property type="term" value="C:nucleus"/>
    <property type="evidence" value="ECO:0007669"/>
    <property type="project" value="UniProtKB-SubCell"/>
</dbReference>
<dbReference type="SUPFAM" id="SSF57667">
    <property type="entry name" value="beta-beta-alpha zinc fingers"/>
    <property type="match status" value="3"/>
</dbReference>
<evidence type="ECO:0000256" key="2">
    <source>
        <dbReference type="ARBA" id="ARBA00022723"/>
    </source>
</evidence>
<feature type="coiled-coil region" evidence="12">
    <location>
        <begin position="583"/>
        <end position="614"/>
    </location>
</feature>
<feature type="region of interest" description="Disordered" evidence="13">
    <location>
        <begin position="35"/>
        <end position="92"/>
    </location>
</feature>
<dbReference type="CDD" id="cd00086">
    <property type="entry name" value="homeodomain"/>
    <property type="match status" value="4"/>
</dbReference>
<feature type="domain" description="C2H2-type" evidence="15">
    <location>
        <begin position="1312"/>
        <end position="1339"/>
    </location>
</feature>
<dbReference type="InterPro" id="IPR017970">
    <property type="entry name" value="Homeobox_CS"/>
</dbReference>
<feature type="domain" description="Homeobox" evidence="14">
    <location>
        <begin position="173"/>
        <end position="233"/>
    </location>
</feature>
<evidence type="ECO:0000256" key="8">
    <source>
        <dbReference type="ARBA" id="ARBA00023242"/>
    </source>
</evidence>
<gene>
    <name evidence="16" type="ORF">OTU49_009153</name>
</gene>
<dbReference type="InterPro" id="IPR036236">
    <property type="entry name" value="Znf_C2H2_sf"/>
</dbReference>
<feature type="domain" description="C2H2-type" evidence="15">
    <location>
        <begin position="1587"/>
        <end position="1610"/>
    </location>
</feature>
<accession>A0AAW0WB48</accession>
<keyword evidence="17" id="KW-1185">Reference proteome</keyword>
<comment type="caution">
    <text evidence="16">The sequence shown here is derived from an EMBL/GenBank/DDBJ whole genome shotgun (WGS) entry which is preliminary data.</text>
</comment>
<feature type="DNA-binding region" description="Homeobox" evidence="10">
    <location>
        <begin position="624"/>
        <end position="683"/>
    </location>
</feature>
<dbReference type="PANTHER" id="PTHR24381">
    <property type="entry name" value="ZINC FINGER PROTEIN"/>
    <property type="match status" value="1"/>
</dbReference>
<dbReference type="Proteomes" id="UP001445076">
    <property type="component" value="Unassembled WGS sequence"/>
</dbReference>
<dbReference type="PROSITE" id="PS00028">
    <property type="entry name" value="ZINC_FINGER_C2H2_1"/>
    <property type="match status" value="9"/>
</dbReference>
<feature type="domain" description="Homeobox" evidence="14">
    <location>
        <begin position="622"/>
        <end position="682"/>
    </location>
</feature>
<feature type="region of interest" description="Disordered" evidence="13">
    <location>
        <begin position="145"/>
        <end position="169"/>
    </location>
</feature>
<feature type="region of interest" description="Disordered" evidence="13">
    <location>
        <begin position="1364"/>
        <end position="1407"/>
    </location>
</feature>
<evidence type="ECO:0000256" key="13">
    <source>
        <dbReference type="SAM" id="MobiDB-lite"/>
    </source>
</evidence>
<keyword evidence="8 10" id="KW-0539">Nucleus</keyword>
<evidence type="ECO:0000259" key="15">
    <source>
        <dbReference type="PROSITE" id="PS50157"/>
    </source>
</evidence>
<dbReference type="SUPFAM" id="SSF46689">
    <property type="entry name" value="Homeodomain-like"/>
    <property type="match status" value="4"/>
</dbReference>
<feature type="domain" description="C2H2-type" evidence="15">
    <location>
        <begin position="1620"/>
        <end position="1649"/>
    </location>
</feature>
<keyword evidence="12" id="KW-0175">Coiled coil</keyword>
<feature type="domain" description="C2H2-type" evidence="15">
    <location>
        <begin position="827"/>
        <end position="849"/>
    </location>
</feature>
<feature type="compositionally biased region" description="Acidic residues" evidence="13">
    <location>
        <begin position="529"/>
        <end position="540"/>
    </location>
</feature>
<feature type="compositionally biased region" description="Acidic residues" evidence="13">
    <location>
        <begin position="56"/>
        <end position="69"/>
    </location>
</feature>
<organism evidence="16 17">
    <name type="scientific">Cherax quadricarinatus</name>
    <name type="common">Australian red claw crayfish</name>
    <dbReference type="NCBI Taxonomy" id="27406"/>
    <lineage>
        <taxon>Eukaryota</taxon>
        <taxon>Metazoa</taxon>
        <taxon>Ecdysozoa</taxon>
        <taxon>Arthropoda</taxon>
        <taxon>Crustacea</taxon>
        <taxon>Multicrustacea</taxon>
        <taxon>Malacostraca</taxon>
        <taxon>Eumalacostraca</taxon>
        <taxon>Eucarida</taxon>
        <taxon>Decapoda</taxon>
        <taxon>Pleocyemata</taxon>
        <taxon>Astacidea</taxon>
        <taxon>Parastacoidea</taxon>
        <taxon>Parastacidae</taxon>
        <taxon>Cherax</taxon>
    </lineage>
</organism>
<keyword evidence="4 9" id="KW-0863">Zinc-finger</keyword>
<feature type="compositionally biased region" description="Basic and acidic residues" evidence="13">
    <location>
        <begin position="430"/>
        <end position="439"/>
    </location>
</feature>
<feature type="DNA-binding region" description="Homeobox" evidence="10">
    <location>
        <begin position="1520"/>
        <end position="1579"/>
    </location>
</feature>
<dbReference type="PROSITE" id="PS50071">
    <property type="entry name" value="HOMEOBOX_2"/>
    <property type="match status" value="4"/>
</dbReference>
<feature type="domain" description="Homeobox" evidence="14">
    <location>
        <begin position="1518"/>
        <end position="1578"/>
    </location>
</feature>
<feature type="domain" description="Homeobox" evidence="14">
    <location>
        <begin position="1211"/>
        <end position="1271"/>
    </location>
</feature>
<feature type="region of interest" description="Disordered" evidence="13">
    <location>
        <begin position="513"/>
        <end position="546"/>
    </location>
</feature>
<feature type="compositionally biased region" description="Basic and acidic residues" evidence="13">
    <location>
        <begin position="35"/>
        <end position="55"/>
    </location>
</feature>
<feature type="compositionally biased region" description="Low complexity" evidence="13">
    <location>
        <begin position="1175"/>
        <end position="1189"/>
    </location>
</feature>
<feature type="compositionally biased region" description="Basic residues" evidence="13">
    <location>
        <begin position="1"/>
        <end position="12"/>
    </location>
</feature>
<keyword evidence="7 10" id="KW-0371">Homeobox</keyword>
<feature type="compositionally biased region" description="Low complexity" evidence="13">
    <location>
        <begin position="79"/>
        <end position="88"/>
    </location>
</feature>
<feature type="non-terminal residue" evidence="16">
    <location>
        <position position="1712"/>
    </location>
</feature>
<evidence type="ECO:0000256" key="7">
    <source>
        <dbReference type="ARBA" id="ARBA00023155"/>
    </source>
</evidence>
<evidence type="ECO:0000256" key="10">
    <source>
        <dbReference type="PROSITE-ProRule" id="PRU00108"/>
    </source>
</evidence>
<evidence type="ECO:0000256" key="12">
    <source>
        <dbReference type="SAM" id="Coils"/>
    </source>
</evidence>
<dbReference type="Pfam" id="PF00046">
    <property type="entry name" value="Homeodomain"/>
    <property type="match status" value="4"/>
</dbReference>
<evidence type="ECO:0000256" key="1">
    <source>
        <dbReference type="ARBA" id="ARBA00004123"/>
    </source>
</evidence>
<evidence type="ECO:0000313" key="16">
    <source>
        <dbReference type="EMBL" id="KAK8728182.1"/>
    </source>
</evidence>
<evidence type="ECO:0000313" key="17">
    <source>
        <dbReference type="Proteomes" id="UP001445076"/>
    </source>
</evidence>
<keyword evidence="2" id="KW-0479">Metal-binding</keyword>
<feature type="DNA-binding region" description="Homeobox" evidence="10">
    <location>
        <begin position="1213"/>
        <end position="1272"/>
    </location>
</feature>
<evidence type="ECO:0000256" key="5">
    <source>
        <dbReference type="ARBA" id="ARBA00022833"/>
    </source>
</evidence>
<dbReference type="InterPro" id="IPR013087">
    <property type="entry name" value="Znf_C2H2_type"/>
</dbReference>
<dbReference type="Gene3D" id="1.10.10.60">
    <property type="entry name" value="Homeodomain-like"/>
    <property type="match status" value="4"/>
</dbReference>
<keyword evidence="6 10" id="KW-0238">DNA-binding</keyword>
<reference evidence="16 17" key="1">
    <citation type="journal article" date="2024" name="BMC Genomics">
        <title>Genome assembly of redclaw crayfish (Cherax quadricarinatus) provides insights into its immune adaptation and hypoxia tolerance.</title>
        <authorList>
            <person name="Liu Z."/>
            <person name="Zheng J."/>
            <person name="Li H."/>
            <person name="Fang K."/>
            <person name="Wang S."/>
            <person name="He J."/>
            <person name="Zhou D."/>
            <person name="Weng S."/>
            <person name="Chi M."/>
            <person name="Gu Z."/>
            <person name="He J."/>
            <person name="Li F."/>
            <person name="Wang M."/>
        </authorList>
    </citation>
    <scope>NUCLEOTIDE SEQUENCE [LARGE SCALE GENOMIC DNA]</scope>
    <source>
        <strain evidence="16">ZL_2023a</strain>
    </source>
</reference>
<protein>
    <submittedName>
        <fullName evidence="16">Uncharacterized protein</fullName>
    </submittedName>
</protein>
<comment type="subcellular location">
    <subcellularLocation>
        <location evidence="1 10 11">Nucleus</location>
    </subcellularLocation>
</comment>
<feature type="compositionally biased region" description="Basic and acidic residues" evidence="13">
    <location>
        <begin position="519"/>
        <end position="528"/>
    </location>
</feature>
<evidence type="ECO:0000256" key="3">
    <source>
        <dbReference type="ARBA" id="ARBA00022737"/>
    </source>
</evidence>
<evidence type="ECO:0000256" key="4">
    <source>
        <dbReference type="ARBA" id="ARBA00022771"/>
    </source>
</evidence>
<feature type="region of interest" description="Disordered" evidence="13">
    <location>
        <begin position="1"/>
        <end position="23"/>
    </location>
</feature>
<dbReference type="InterPro" id="IPR001356">
    <property type="entry name" value="HD"/>
</dbReference>
<keyword evidence="5" id="KW-0862">Zinc</keyword>
<name>A0AAW0WB48_CHEQU</name>
<dbReference type="EMBL" id="JARKIK010000072">
    <property type="protein sequence ID" value="KAK8728182.1"/>
    <property type="molecule type" value="Genomic_DNA"/>
</dbReference>
<dbReference type="Gene3D" id="3.30.160.60">
    <property type="entry name" value="Classic Zinc Finger"/>
    <property type="match status" value="4"/>
</dbReference>
<dbReference type="GO" id="GO:0000977">
    <property type="term" value="F:RNA polymerase II transcription regulatory region sequence-specific DNA binding"/>
    <property type="evidence" value="ECO:0007669"/>
    <property type="project" value="TreeGrafter"/>
</dbReference>
<evidence type="ECO:0000256" key="11">
    <source>
        <dbReference type="RuleBase" id="RU000682"/>
    </source>
</evidence>
<feature type="region of interest" description="Disordered" evidence="13">
    <location>
        <begin position="1425"/>
        <end position="1444"/>
    </location>
</feature>
<sequence>MKKRQCSKRKKRMEKENKQEHEINLEQETEVVIKKEQREIPEKQEVAVTIKKEQNEEKEENQEDEDEEKESSQSPQPPASAVSPPSTSMGPEEAVVAQLNQLQQTVVSHILQYQAGVMAQFQQLQQQMLSQLSSNTQPEVTITPQVKNERKRPASSMSNNNENQEDCSQVGEMQFKRKRTAFNEKQYKVLETTFEHNNFPEPIDQHCIALRIKTPYRSIKMWFQNRRASIRKRLPPKDRGVAPGDSKTFKNASDPDARWYCIQCPSTFIAKKFLDSHKEAHERETLYCPHCNMGFTHKVLLDTHKISKCSSKTGIDLTHLEEEEGLDNSDAYIKENIKNITRQSQASQQNSPTPLQAALPLLLLQKLQKQQQMQESPSSPPPLIDAEMLSQMEDSRLIKQQKQRLMQQLLLAQLHQVQKARLPKDAIKEERNANEKQEDSQTEENQIEEKQEDKQIQLQEQQQQLQLQLQHIQQQHLQHQLLLQQQEIKRVQEVPKVSLTLGGLTIFPVPASSSQETKLNVKKEIRDREDEEENKEEEEEKQPMTLQDQISSILQSHGLKSPWKTPINIKSEPVDTMQMSKERESMQEQIEAILRHQEEQRRKLEKNNEDDVTDETDLNNMKRHRRRTTVFNEAQLRTLYLHFTYCNFPDPSMFKIIGHLTKLEPQVIKIWFQNERSRQRKRATHIVDEVNSKEKPYKCRDCGMSFAMLTFLVKHSMRHNGDTDQDACVRTCPLCLQKWNKEVFASHLKSRHNVNLSLVDEKLGGALMCYLCEEKFTDQESLMIHKHKHLKDDYGDPPQCSKCKTTFVNAICLEAHMETHKHNEWNYKCNLCGALFLDKILLTSHRMGHGVPLAPVSTIDRSRSQLQHTSVRAIHARARKTVASAITSLNNSENNEAASESDSAKSDCSVSCSTHISSPSTSKASISPASTVSAIVSPPIITSPSTIITPSSINNLPFTSASGPVSYVKLIPVQLVPVNSINNKATGQKTASFTTVTSGSLTTPTTTFISVPVSLKGSSETNPILNYLLEASPSPTKLSDDKPPAKKVKLKALPNLIPISQSSILPLKEINTDGVQKVPPLIEKIKKVREVKNGISVDSQNNGKILDLESVATKEKGVNKSNDNETGIQKIVNDSDTHDQLNIKKEDTGQQVASKKRYVPILPMIPVQLAPREPQPTQQPSTTDTVTPQRARSTRNVTNKRLWQTFDLVGYKRRRSPTYFTGNQREILEAHFEHDNFPEPGEQMAISILLGVEYAVVKTWFQNTRKNYRKQLKEVAKYEGAGPFPCYKCSVSFIDRENLDKHYEKHYNETSFHCLECGIYFSHPAVLNTHLMRHVSKAADSKRKKFATEAPMLMTSSQMELAETFEEGNESMSDSDSNDEGSEPPDNDNFNLVSRSHDDSMDGMSEDFDDYHPIMAVECILDNSSEEEYETESTNESPVKNGGHQCSSCKESFASLIALKEHYPLKCINTKLLRKPGEWRRKKAKRKHKIGNEIRCIECHLVFPDRASFLDHFSSSKCDVGRQRIEYTDEEQAILVTHYNRNNFPLPSEMSMLARRLGVRYRQIMHWFQNRRSKERKQQKESKYPPVECQDCKASFVTDGNLQRHSNAVHKQVNISECEFACLVPGCGAVFNNADLLVTHRLTHQLDGAAGHNDENEEDNPSPYHYHGRVPQWIYTVLEAHYSHNNFPDPMDIGYIARRLEADPLTVHVWFK</sequence>
<feature type="compositionally biased region" description="Acidic residues" evidence="13">
    <location>
        <begin position="1376"/>
        <end position="1386"/>
    </location>
</feature>